<evidence type="ECO:0000313" key="1">
    <source>
        <dbReference type="EMBL" id="ALS24734.1"/>
    </source>
</evidence>
<dbReference type="SUPFAM" id="SSF55729">
    <property type="entry name" value="Acyl-CoA N-acyltransferases (Nat)"/>
    <property type="match status" value="1"/>
</dbReference>
<reference evidence="2" key="1">
    <citation type="submission" date="2015-12" db="EMBL/GenBank/DDBJ databases">
        <title>Complete genome sequences of two moderately thermophilic Paenibacillus species.</title>
        <authorList>
            <person name="Butler R.III."/>
            <person name="Wang J."/>
            <person name="Stark B.C."/>
            <person name="Pombert J.-F."/>
        </authorList>
    </citation>
    <scope>NUCLEOTIDE SEQUENCE [LARGE SCALE GENOMIC DNA]</scope>
    <source>
        <strain evidence="2">32O-Y</strain>
    </source>
</reference>
<dbReference type="InterPro" id="IPR000182">
    <property type="entry name" value="GNAT_dom"/>
</dbReference>
<organism evidence="1 2">
    <name type="scientific">Paenibacillus naphthalenovorans</name>
    <dbReference type="NCBI Taxonomy" id="162209"/>
    <lineage>
        <taxon>Bacteria</taxon>
        <taxon>Bacillati</taxon>
        <taxon>Bacillota</taxon>
        <taxon>Bacilli</taxon>
        <taxon>Bacillales</taxon>
        <taxon>Paenibacillaceae</taxon>
        <taxon>Paenibacillus</taxon>
    </lineage>
</organism>
<gene>
    <name evidence="1" type="ORF">IJ22_44480</name>
</gene>
<accession>A0A0U2WEB5</accession>
<dbReference type="RefSeq" id="WP_082660910.1">
    <property type="nucleotide sequence ID" value="NZ_BJCS01000013.1"/>
</dbReference>
<protein>
    <submittedName>
        <fullName evidence="1">Acetyltransferase</fullName>
    </submittedName>
</protein>
<sequence>MLYINSIHPKGEAEKKVIPNEPRIFYIAPLTEAHCRDICSWVYPPPYHTYHFRPWELMLSDQEEFADAEIRVNQYRAVLDASGELSGFVQFFPMVGVTRLGLGMRPDLCGCGNGIHFVRAIVQEAQRLAPQNQIDLEVMTWNERAIRVYTRAGFIITDTYQRMTPTGMEEFHCMVWSA</sequence>
<proteinExistence type="predicted"/>
<keyword evidence="2" id="KW-1185">Reference proteome</keyword>
<dbReference type="PATRIC" id="fig|162209.4.peg.4695"/>
<dbReference type="AlphaFoldDB" id="A0A0U2WEB5"/>
<dbReference type="InterPro" id="IPR016181">
    <property type="entry name" value="Acyl_CoA_acyltransferase"/>
</dbReference>
<dbReference type="GO" id="GO:0016747">
    <property type="term" value="F:acyltransferase activity, transferring groups other than amino-acyl groups"/>
    <property type="evidence" value="ECO:0007669"/>
    <property type="project" value="InterPro"/>
</dbReference>
<dbReference type="Proteomes" id="UP000061660">
    <property type="component" value="Chromosome"/>
</dbReference>
<name>A0A0U2WEB5_9BACL</name>
<dbReference type="OrthoDB" id="423921at2"/>
<dbReference type="Gene3D" id="3.40.630.30">
    <property type="match status" value="1"/>
</dbReference>
<dbReference type="KEGG" id="pnp:IJ22_44480"/>
<reference evidence="1 2" key="2">
    <citation type="journal article" date="2016" name="Genome Announc.">
        <title>Complete Genome Sequences of Two Interactive Moderate Thermophiles, Paenibacillus napthalenovorans 32O-Y and Paenibacillus sp. 32O-W.</title>
        <authorList>
            <person name="Butler R.R.III."/>
            <person name="Wang J."/>
            <person name="Stark B.C."/>
            <person name="Pombert J.F."/>
        </authorList>
    </citation>
    <scope>NUCLEOTIDE SEQUENCE [LARGE SCALE GENOMIC DNA]</scope>
    <source>
        <strain evidence="1 2">32O-Y</strain>
    </source>
</reference>
<evidence type="ECO:0000313" key="2">
    <source>
        <dbReference type="Proteomes" id="UP000061660"/>
    </source>
</evidence>
<dbReference type="PROSITE" id="PS51186">
    <property type="entry name" value="GNAT"/>
    <property type="match status" value="1"/>
</dbReference>
<keyword evidence="1" id="KW-0808">Transferase</keyword>
<dbReference type="Pfam" id="PF13302">
    <property type="entry name" value="Acetyltransf_3"/>
    <property type="match status" value="1"/>
</dbReference>
<dbReference type="STRING" id="162209.IJ22_44480"/>
<dbReference type="EMBL" id="CP013652">
    <property type="protein sequence ID" value="ALS24734.1"/>
    <property type="molecule type" value="Genomic_DNA"/>
</dbReference>